<evidence type="ECO:0000256" key="1">
    <source>
        <dbReference type="SAM" id="MobiDB-lite"/>
    </source>
</evidence>
<dbReference type="EMBL" id="JAXOVC010000016">
    <property type="protein sequence ID" value="KAK4493619.1"/>
    <property type="molecule type" value="Genomic_DNA"/>
</dbReference>
<evidence type="ECO:0000313" key="4">
    <source>
        <dbReference type="Proteomes" id="UP001305779"/>
    </source>
</evidence>
<evidence type="ECO:0000259" key="2">
    <source>
        <dbReference type="PROSITE" id="PS50142"/>
    </source>
</evidence>
<comment type="caution">
    <text evidence="3">The sequence shown here is derived from an EMBL/GenBank/DDBJ whole genome shotgun (WGS) entry which is preliminary data.</text>
</comment>
<gene>
    <name evidence="3" type="ORF">PRZ48_015286</name>
</gene>
<dbReference type="Gene3D" id="1.10.1520.10">
    <property type="entry name" value="Ribonuclease III domain"/>
    <property type="match status" value="1"/>
</dbReference>
<evidence type="ECO:0000313" key="3">
    <source>
        <dbReference type="EMBL" id="KAK4493619.1"/>
    </source>
</evidence>
<sequence length="241" mass="26743">MSAQPPPAPRLSIDNTYKTLRCGAFAHEFAHPHLLMRALVVPIAYLPSTMQGRPSTYEDGKKLAFLGDSVLKTVMATSWALTEGQDSLFWTTHFDNGLAKDSFLARIGDAIKISHYLVAADGDRMTPDFWENPPLNPNNNPKQKSKVVNEKNKPIPSAAEAVIGAIWSDCLMSEPKREPAERVKAFLWELRMRWPRDEEGREELVGLIENTEELTKEKNEKNMGVQGAGKGKEQGVTPGGS</sequence>
<dbReference type="InterPro" id="IPR036389">
    <property type="entry name" value="RNase_III_sf"/>
</dbReference>
<dbReference type="Pfam" id="PF00636">
    <property type="entry name" value="Ribonuclease_3"/>
    <property type="match status" value="1"/>
</dbReference>
<organism evidence="3 4">
    <name type="scientific">Zasmidium cellare</name>
    <name type="common">Wine cellar mold</name>
    <name type="synonym">Racodium cellare</name>
    <dbReference type="NCBI Taxonomy" id="395010"/>
    <lineage>
        <taxon>Eukaryota</taxon>
        <taxon>Fungi</taxon>
        <taxon>Dikarya</taxon>
        <taxon>Ascomycota</taxon>
        <taxon>Pezizomycotina</taxon>
        <taxon>Dothideomycetes</taxon>
        <taxon>Dothideomycetidae</taxon>
        <taxon>Mycosphaerellales</taxon>
        <taxon>Mycosphaerellaceae</taxon>
        <taxon>Zasmidium</taxon>
    </lineage>
</organism>
<name>A0ABR0DWY1_ZASCE</name>
<dbReference type="SUPFAM" id="SSF69065">
    <property type="entry name" value="RNase III domain-like"/>
    <property type="match status" value="1"/>
</dbReference>
<dbReference type="Proteomes" id="UP001305779">
    <property type="component" value="Unassembled WGS sequence"/>
</dbReference>
<feature type="region of interest" description="Disordered" evidence="1">
    <location>
        <begin position="215"/>
        <end position="241"/>
    </location>
</feature>
<accession>A0ABR0DWY1</accession>
<dbReference type="InterPro" id="IPR000999">
    <property type="entry name" value="RNase_III_dom"/>
</dbReference>
<feature type="region of interest" description="Disordered" evidence="1">
    <location>
        <begin position="130"/>
        <end position="149"/>
    </location>
</feature>
<feature type="domain" description="RNase III" evidence="2">
    <location>
        <begin position="40"/>
        <end position="171"/>
    </location>
</feature>
<keyword evidence="4" id="KW-1185">Reference proteome</keyword>
<dbReference type="PROSITE" id="PS50142">
    <property type="entry name" value="RNASE_3_2"/>
    <property type="match status" value="1"/>
</dbReference>
<proteinExistence type="predicted"/>
<protein>
    <recommendedName>
        <fullName evidence="2">RNase III domain-containing protein</fullName>
    </recommendedName>
</protein>
<reference evidence="3 4" key="1">
    <citation type="journal article" date="2023" name="G3 (Bethesda)">
        <title>A chromosome-level genome assembly of Zasmidium syzygii isolated from banana leaves.</title>
        <authorList>
            <person name="van Westerhoven A.C."/>
            <person name="Mehrabi R."/>
            <person name="Talebi R."/>
            <person name="Steentjes M.B.F."/>
            <person name="Corcolon B."/>
            <person name="Chong P.A."/>
            <person name="Kema G.H.J."/>
            <person name="Seidl M.F."/>
        </authorList>
    </citation>
    <scope>NUCLEOTIDE SEQUENCE [LARGE SCALE GENOMIC DNA]</scope>
    <source>
        <strain evidence="3 4">P124</strain>
    </source>
</reference>